<dbReference type="InterPro" id="IPR000551">
    <property type="entry name" value="MerR-type_HTH_dom"/>
</dbReference>
<gene>
    <name evidence="8" type="ORF">QWY14_08815</name>
</gene>
<dbReference type="CDD" id="cd01106">
    <property type="entry name" value="HTH_TipAL-Mta"/>
    <property type="match status" value="1"/>
</dbReference>
<evidence type="ECO:0000259" key="7">
    <source>
        <dbReference type="PROSITE" id="PS50937"/>
    </source>
</evidence>
<dbReference type="RefSeq" id="WP_300985933.1">
    <property type="nucleotide sequence ID" value="NZ_CP129236.1"/>
</dbReference>
<dbReference type="PROSITE" id="PS50937">
    <property type="entry name" value="HTH_MERR_2"/>
    <property type="match status" value="1"/>
</dbReference>
<keyword evidence="5" id="KW-0175">Coiled coil</keyword>
<evidence type="ECO:0000313" key="8">
    <source>
        <dbReference type="EMBL" id="MDN7241896.1"/>
    </source>
</evidence>
<dbReference type="InterPro" id="IPR009061">
    <property type="entry name" value="DNA-bd_dom_put_sf"/>
</dbReference>
<dbReference type="PANTHER" id="PTHR30204:SF90">
    <property type="entry name" value="HTH-TYPE TRANSCRIPTIONAL ACTIVATOR MTA"/>
    <property type="match status" value="1"/>
</dbReference>
<name>A0ABT8N1Y2_9BACL</name>
<keyword evidence="9" id="KW-1185">Reference proteome</keyword>
<feature type="compositionally biased region" description="Acidic residues" evidence="6">
    <location>
        <begin position="232"/>
        <end position="256"/>
    </location>
</feature>
<keyword evidence="3" id="KW-0010">Activator</keyword>
<dbReference type="Gene3D" id="1.10.490.50">
    <property type="entry name" value="Antibiotic binding domain of TipA-like multidrug resistance regulators"/>
    <property type="match status" value="1"/>
</dbReference>
<dbReference type="Proteomes" id="UP001172055">
    <property type="component" value="Unassembled WGS sequence"/>
</dbReference>
<dbReference type="Gene3D" id="1.10.1660.10">
    <property type="match status" value="1"/>
</dbReference>
<dbReference type="PRINTS" id="PR00040">
    <property type="entry name" value="HTHMERR"/>
</dbReference>
<dbReference type="EMBL" id="JAUJWV010000001">
    <property type="protein sequence ID" value="MDN7241896.1"/>
    <property type="molecule type" value="Genomic_DNA"/>
</dbReference>
<dbReference type="PANTHER" id="PTHR30204">
    <property type="entry name" value="REDOX-CYCLING DRUG-SENSING TRANSCRIPTIONAL ACTIVATOR SOXR"/>
    <property type="match status" value="1"/>
</dbReference>
<evidence type="ECO:0000256" key="3">
    <source>
        <dbReference type="ARBA" id="ARBA00023159"/>
    </source>
</evidence>
<dbReference type="SUPFAM" id="SSF89082">
    <property type="entry name" value="Antibiotic binding domain of TipA-like multidrug resistance regulators"/>
    <property type="match status" value="1"/>
</dbReference>
<accession>A0ABT8N1Y2</accession>
<reference evidence="8 9" key="1">
    <citation type="submission" date="2023-06" db="EMBL/GenBank/DDBJ databases">
        <title>Novel species in genus Planococcus.</title>
        <authorList>
            <person name="Ning S."/>
        </authorList>
    </citation>
    <scope>NUCLEOTIDE SEQUENCE [LARGE SCALE GENOMIC DNA]</scope>
    <source>
        <strain evidence="8 9">N028</strain>
    </source>
</reference>
<dbReference type="SMART" id="SM00422">
    <property type="entry name" value="HTH_MERR"/>
    <property type="match status" value="1"/>
</dbReference>
<dbReference type="InterPro" id="IPR012925">
    <property type="entry name" value="TipAS_dom"/>
</dbReference>
<dbReference type="Pfam" id="PF07739">
    <property type="entry name" value="TipAS"/>
    <property type="match status" value="1"/>
</dbReference>
<feature type="coiled-coil region" evidence="5">
    <location>
        <begin position="82"/>
        <end position="109"/>
    </location>
</feature>
<feature type="compositionally biased region" description="Basic and acidic residues" evidence="6">
    <location>
        <begin position="260"/>
        <end position="269"/>
    </location>
</feature>
<keyword evidence="4" id="KW-0804">Transcription</keyword>
<evidence type="ECO:0000256" key="6">
    <source>
        <dbReference type="SAM" id="MobiDB-lite"/>
    </source>
</evidence>
<sequence length="359" mass="40120">MYKVQEVAKIAGVSVRTLHHYDSIGLMKPSNIGSNRYRYYNDEDLKLLQHILFFKEIGFSLKKIQEVVAEGFDPEHGLTQHAAFLRQKQERLENLIQNAEMTLHELQGGETLTNEQRFSAFASEKGSESSNKYKVAVKQEAPKVAVAAGISEAVDEAVFAEEPVSVEEAVPVEGFVLVEELISEEEMAQLEEMVSAESSSLDEEKGSAEESPADEAVNLPENSTSFEKTEAVEETASAEEAEPDEELPIEEAEAPAEEPAPEKEKEDLEEINREGNRIYNAVAALMHLPPNSGAVQKEMEAYYILLNRFYNCNPKMFRGLGDLYAKDSRFSHNIDQHGQGLSKYLKEAMYIYAEGVENA</sequence>
<proteinExistence type="predicted"/>
<feature type="region of interest" description="Disordered" evidence="6">
    <location>
        <begin position="191"/>
        <end position="269"/>
    </location>
</feature>
<feature type="domain" description="HTH merR-type" evidence="7">
    <location>
        <begin position="1"/>
        <end position="70"/>
    </location>
</feature>
<evidence type="ECO:0000256" key="2">
    <source>
        <dbReference type="ARBA" id="ARBA00023125"/>
    </source>
</evidence>
<keyword evidence="1" id="KW-0805">Transcription regulation</keyword>
<keyword evidence="2" id="KW-0238">DNA-binding</keyword>
<evidence type="ECO:0000256" key="4">
    <source>
        <dbReference type="ARBA" id="ARBA00023163"/>
    </source>
</evidence>
<evidence type="ECO:0000313" key="9">
    <source>
        <dbReference type="Proteomes" id="UP001172055"/>
    </source>
</evidence>
<dbReference type="InterPro" id="IPR036244">
    <property type="entry name" value="TipA-like_antibiotic-bd"/>
</dbReference>
<evidence type="ECO:0000256" key="1">
    <source>
        <dbReference type="ARBA" id="ARBA00023015"/>
    </source>
</evidence>
<comment type="caution">
    <text evidence="8">The sequence shown here is derived from an EMBL/GenBank/DDBJ whole genome shotgun (WGS) entry which is preliminary data.</text>
</comment>
<protein>
    <submittedName>
        <fullName evidence="8">MerR family transcriptional regulator</fullName>
    </submittedName>
</protein>
<dbReference type="InterPro" id="IPR047057">
    <property type="entry name" value="MerR_fam"/>
</dbReference>
<dbReference type="SUPFAM" id="SSF46955">
    <property type="entry name" value="Putative DNA-binding domain"/>
    <property type="match status" value="1"/>
</dbReference>
<evidence type="ECO:0000256" key="5">
    <source>
        <dbReference type="SAM" id="Coils"/>
    </source>
</evidence>
<dbReference type="Pfam" id="PF13411">
    <property type="entry name" value="MerR_1"/>
    <property type="match status" value="1"/>
</dbReference>
<organism evidence="8 9">
    <name type="scientific">Planococcus shixiaomingii</name>
    <dbReference type="NCBI Taxonomy" id="3058393"/>
    <lineage>
        <taxon>Bacteria</taxon>
        <taxon>Bacillati</taxon>
        <taxon>Bacillota</taxon>
        <taxon>Bacilli</taxon>
        <taxon>Bacillales</taxon>
        <taxon>Caryophanaceae</taxon>
        <taxon>Planococcus</taxon>
    </lineage>
</organism>